<dbReference type="GO" id="GO:0005886">
    <property type="term" value="C:plasma membrane"/>
    <property type="evidence" value="ECO:0007669"/>
    <property type="project" value="UniProtKB-SubCell"/>
</dbReference>
<name>A0A7S7SL05_PALFE</name>
<dbReference type="InterPro" id="IPR012826">
    <property type="entry name" value="FliN"/>
</dbReference>
<comment type="similarity">
    <text evidence="2">Belongs to the FliN/MopA/SpaO family.</text>
</comment>
<reference evidence="10 11" key="1">
    <citation type="submission" date="2020-10" db="EMBL/GenBank/DDBJ databases">
        <title>Complete genome sequence of Paludibaculum fermentans P105T, a facultatively anaerobic acidobacterium capable of dissimilatory Fe(III) reduction.</title>
        <authorList>
            <person name="Dedysh S.N."/>
            <person name="Beletsky A.V."/>
            <person name="Kulichevskaya I.S."/>
            <person name="Mardanov A.V."/>
            <person name="Ravin N.V."/>
        </authorList>
    </citation>
    <scope>NUCLEOTIDE SEQUENCE [LARGE SCALE GENOMIC DNA]</scope>
    <source>
        <strain evidence="10 11">P105</strain>
    </source>
</reference>
<keyword evidence="10" id="KW-0966">Cell projection</keyword>
<dbReference type="EMBL" id="CP063849">
    <property type="protein sequence ID" value="QOY87595.1"/>
    <property type="molecule type" value="Genomic_DNA"/>
</dbReference>
<feature type="domain" description="Flagellar motor switch protein FliN-like C-terminal" evidence="9">
    <location>
        <begin position="196"/>
        <end position="266"/>
    </location>
</feature>
<comment type="subcellular location">
    <subcellularLocation>
        <location evidence="1">Cell membrane</location>
        <topology evidence="1">Peripheral membrane protein</topology>
        <orientation evidence="1">Cytoplasmic side</orientation>
    </subcellularLocation>
</comment>
<evidence type="ECO:0000313" key="11">
    <source>
        <dbReference type="Proteomes" id="UP000593892"/>
    </source>
</evidence>
<dbReference type="SUPFAM" id="SSF101801">
    <property type="entry name" value="Surface presentation of antigens (SPOA)"/>
    <property type="match status" value="1"/>
</dbReference>
<dbReference type="Proteomes" id="UP000593892">
    <property type="component" value="Chromosome"/>
</dbReference>
<keyword evidence="10" id="KW-0282">Flagellum</keyword>
<evidence type="ECO:0000256" key="3">
    <source>
        <dbReference type="ARBA" id="ARBA00021897"/>
    </source>
</evidence>
<evidence type="ECO:0000256" key="6">
    <source>
        <dbReference type="ARBA" id="ARBA00022779"/>
    </source>
</evidence>
<evidence type="ECO:0000256" key="4">
    <source>
        <dbReference type="ARBA" id="ARBA00022475"/>
    </source>
</evidence>
<evidence type="ECO:0000259" key="9">
    <source>
        <dbReference type="Pfam" id="PF01052"/>
    </source>
</evidence>
<keyword evidence="4" id="KW-1003">Cell membrane</keyword>
<evidence type="ECO:0000256" key="1">
    <source>
        <dbReference type="ARBA" id="ARBA00004413"/>
    </source>
</evidence>
<dbReference type="InterPro" id="IPR051469">
    <property type="entry name" value="FliN/MopA/SpaO"/>
</dbReference>
<dbReference type="InterPro" id="IPR001172">
    <property type="entry name" value="FliN_T3SS_HrcQb"/>
</dbReference>
<keyword evidence="11" id="KW-1185">Reference proteome</keyword>
<keyword evidence="10" id="KW-0969">Cilium</keyword>
<feature type="region of interest" description="Disordered" evidence="8">
    <location>
        <begin position="171"/>
        <end position="190"/>
    </location>
</feature>
<dbReference type="KEGG" id="pfer:IRI77_33390"/>
<dbReference type="InterPro" id="IPR036429">
    <property type="entry name" value="SpoA-like_sf"/>
</dbReference>
<dbReference type="PANTHER" id="PTHR43484:SF1">
    <property type="entry name" value="FLAGELLAR MOTOR SWITCH PROTEIN FLIN"/>
    <property type="match status" value="1"/>
</dbReference>
<keyword evidence="5" id="KW-0145">Chemotaxis</keyword>
<dbReference type="PRINTS" id="PR00956">
    <property type="entry name" value="FLGMOTORFLIN"/>
</dbReference>
<dbReference type="PANTHER" id="PTHR43484">
    <property type="match status" value="1"/>
</dbReference>
<evidence type="ECO:0000256" key="2">
    <source>
        <dbReference type="ARBA" id="ARBA00009226"/>
    </source>
</evidence>
<protein>
    <recommendedName>
        <fullName evidence="3">Flagellar motor switch protein FliN</fullName>
    </recommendedName>
</protein>
<keyword evidence="6" id="KW-0283">Flagellar rotation</keyword>
<dbReference type="GO" id="GO:0009425">
    <property type="term" value="C:bacterial-type flagellum basal body"/>
    <property type="evidence" value="ECO:0007669"/>
    <property type="project" value="InterPro"/>
</dbReference>
<dbReference type="RefSeq" id="WP_194449262.1">
    <property type="nucleotide sequence ID" value="NZ_CP063849.1"/>
</dbReference>
<dbReference type="Pfam" id="PF01052">
    <property type="entry name" value="FliMN_C"/>
    <property type="match status" value="1"/>
</dbReference>
<dbReference type="GO" id="GO:0006935">
    <property type="term" value="P:chemotaxis"/>
    <property type="evidence" value="ECO:0007669"/>
    <property type="project" value="UniProtKB-KW"/>
</dbReference>
<accession>A0A7S7SL05</accession>
<dbReference type="GO" id="GO:0003774">
    <property type="term" value="F:cytoskeletal motor activity"/>
    <property type="evidence" value="ECO:0007669"/>
    <property type="project" value="InterPro"/>
</dbReference>
<dbReference type="InterPro" id="IPR001543">
    <property type="entry name" value="FliN-like_C"/>
</dbReference>
<keyword evidence="7" id="KW-0472">Membrane</keyword>
<evidence type="ECO:0000256" key="7">
    <source>
        <dbReference type="ARBA" id="ARBA00023136"/>
    </source>
</evidence>
<dbReference type="AlphaFoldDB" id="A0A7S7SL05"/>
<organism evidence="10 11">
    <name type="scientific">Paludibaculum fermentans</name>
    <dbReference type="NCBI Taxonomy" id="1473598"/>
    <lineage>
        <taxon>Bacteria</taxon>
        <taxon>Pseudomonadati</taxon>
        <taxon>Acidobacteriota</taxon>
        <taxon>Terriglobia</taxon>
        <taxon>Bryobacterales</taxon>
        <taxon>Bryobacteraceae</taxon>
        <taxon>Paludibaculum</taxon>
    </lineage>
</organism>
<sequence length="276" mass="29674">MAETTEWLAKEWAQGLGPAIGAMTGALAQAAAVKREVPPDVPTSALIWRQLLDAGEETAVWVWLPESIWLAVGRQVLESAGLTEEGGTSSDTAEARSTFLEVLQQSLSPISRGVGGRLEREICLLAGEQRDAVPAGLEWKAVTVRTAIGDLGCGWIAANRELLDCLQPAADAPQQEPEEKLSSKGGGGRPSRTLDLLMEVELPVGVSFGRAQMRLKDAIKLTTGSIVELNRSVAEPVEIIVNNCVIARGEVVVVEGNYGVRIKEIISRDERLRTLF</sequence>
<dbReference type="NCBIfam" id="TIGR02480">
    <property type="entry name" value="fliN"/>
    <property type="match status" value="1"/>
</dbReference>
<gene>
    <name evidence="10" type="primary">fliN</name>
    <name evidence="10" type="ORF">IRI77_33390</name>
</gene>
<evidence type="ECO:0000256" key="5">
    <source>
        <dbReference type="ARBA" id="ARBA00022500"/>
    </source>
</evidence>
<proteinExistence type="inferred from homology"/>
<evidence type="ECO:0000313" key="10">
    <source>
        <dbReference type="EMBL" id="QOY87595.1"/>
    </source>
</evidence>
<evidence type="ECO:0000256" key="8">
    <source>
        <dbReference type="SAM" id="MobiDB-lite"/>
    </source>
</evidence>
<dbReference type="Gene3D" id="2.30.330.10">
    <property type="entry name" value="SpoA-like"/>
    <property type="match status" value="1"/>
</dbReference>
<dbReference type="GO" id="GO:0071973">
    <property type="term" value="P:bacterial-type flagellum-dependent cell motility"/>
    <property type="evidence" value="ECO:0007669"/>
    <property type="project" value="InterPro"/>
</dbReference>